<keyword evidence="3" id="KW-1185">Reference proteome</keyword>
<dbReference type="AlphaFoldDB" id="A0AAV4CT46"/>
<sequence>MLSDAHTSGFRFAATGRAETQRQADGGSHWCIMTPGTQTVHGKRSSFLYSEFEPINGAFLKEDQTAHCREVDEPNIKIVQQQWPQPGQQKVRPARPL</sequence>
<evidence type="ECO:0000313" key="3">
    <source>
        <dbReference type="Proteomes" id="UP000735302"/>
    </source>
</evidence>
<reference evidence="2 3" key="1">
    <citation type="journal article" date="2021" name="Elife">
        <title>Chloroplast acquisition without the gene transfer in kleptoplastic sea slugs, Plakobranchus ocellatus.</title>
        <authorList>
            <person name="Maeda T."/>
            <person name="Takahashi S."/>
            <person name="Yoshida T."/>
            <person name="Shimamura S."/>
            <person name="Takaki Y."/>
            <person name="Nagai Y."/>
            <person name="Toyoda A."/>
            <person name="Suzuki Y."/>
            <person name="Arimoto A."/>
            <person name="Ishii H."/>
            <person name="Satoh N."/>
            <person name="Nishiyama T."/>
            <person name="Hasebe M."/>
            <person name="Maruyama T."/>
            <person name="Minagawa J."/>
            <person name="Obokata J."/>
            <person name="Shigenobu S."/>
        </authorList>
    </citation>
    <scope>NUCLEOTIDE SEQUENCE [LARGE SCALE GENOMIC DNA]</scope>
</reference>
<protein>
    <submittedName>
        <fullName evidence="2">Uncharacterized protein</fullName>
    </submittedName>
</protein>
<proteinExistence type="predicted"/>
<gene>
    <name evidence="2" type="ORF">PoB_006161800</name>
</gene>
<dbReference type="EMBL" id="BLXT01006957">
    <property type="protein sequence ID" value="GFO35113.1"/>
    <property type="molecule type" value="Genomic_DNA"/>
</dbReference>
<evidence type="ECO:0000256" key="1">
    <source>
        <dbReference type="SAM" id="MobiDB-lite"/>
    </source>
</evidence>
<accession>A0AAV4CT46</accession>
<evidence type="ECO:0000313" key="2">
    <source>
        <dbReference type="EMBL" id="GFO35113.1"/>
    </source>
</evidence>
<dbReference type="Proteomes" id="UP000735302">
    <property type="component" value="Unassembled WGS sequence"/>
</dbReference>
<feature type="region of interest" description="Disordered" evidence="1">
    <location>
        <begin position="1"/>
        <end position="29"/>
    </location>
</feature>
<organism evidence="2 3">
    <name type="scientific">Plakobranchus ocellatus</name>
    <dbReference type="NCBI Taxonomy" id="259542"/>
    <lineage>
        <taxon>Eukaryota</taxon>
        <taxon>Metazoa</taxon>
        <taxon>Spiralia</taxon>
        <taxon>Lophotrochozoa</taxon>
        <taxon>Mollusca</taxon>
        <taxon>Gastropoda</taxon>
        <taxon>Heterobranchia</taxon>
        <taxon>Euthyneura</taxon>
        <taxon>Panpulmonata</taxon>
        <taxon>Sacoglossa</taxon>
        <taxon>Placobranchoidea</taxon>
        <taxon>Plakobranchidae</taxon>
        <taxon>Plakobranchus</taxon>
    </lineage>
</organism>
<comment type="caution">
    <text evidence="2">The sequence shown here is derived from an EMBL/GenBank/DDBJ whole genome shotgun (WGS) entry which is preliminary data.</text>
</comment>
<name>A0AAV4CT46_9GAST</name>